<evidence type="ECO:0000313" key="3">
    <source>
        <dbReference type="Proteomes" id="UP000799424"/>
    </source>
</evidence>
<protein>
    <submittedName>
        <fullName evidence="2">HET-domain-containing protein</fullName>
    </submittedName>
</protein>
<sequence length="654" mass="74337">MSNSSAVLQEVNCIIAGDPNERYRLNTSIAAVKCHKGRLAYTTPKSHHKTRSQSKDPFVLTDRKRPHKYEWKVVSGHAFRELSDRASAYPSYTYEQLSNEKTIRLMEIEPSQDRTSTVECCLKVVSLASAPSYEALSYRWGKKDDRYLRCGGESLSIRRNLEDVLKRLRNTHTQRVIWTDAICINQEDPKEKEGQLKLMREIYSKAARVLIWLGEDVEGKAEQAFDRIESLALPKYDTPIPIDPWWNPVAAFYSCAWFSRLWVFQEIAMAISANVLWGSFTIAWKTVGYASTQIRTRHYQAILYYSMWNVYNAYLFWKWSTIGGYQHQRETFVYMLQVTRNLDCTVQKDRIVALSAFATVDTIADEFSECYGRTRAVYRRFARGAFEKMQTLDLLSAVQHGSALCSSTWIPKWHICTAHTLAPLGSGLKGYDACRNLPPCSISWTGNWEQFLRVTGIEFDIITKERRVMARSDSVVHLRATLAQVLNQLFLDLTAYPTGEAPDQVACLTLIANKDWYGMIVEDKDMTQHLADFDAFWASMRHVTARRPPRSLCHTSGNADRFLLAAHSACGGRRLFHTSKGYLGLGPALLQAGDLVCVLAGGAIPFVLRQDARSSPSKRRFKLVGEAYVHGIMHREATGQCTIENSSTISFTII</sequence>
<dbReference type="InterPro" id="IPR052895">
    <property type="entry name" value="HetReg/Transcr_Mod"/>
</dbReference>
<dbReference type="AlphaFoldDB" id="A0A6A6ZDD7"/>
<dbReference type="PANTHER" id="PTHR24148:SF64">
    <property type="entry name" value="HETEROKARYON INCOMPATIBILITY DOMAIN-CONTAINING PROTEIN"/>
    <property type="match status" value="1"/>
</dbReference>
<dbReference type="Pfam" id="PF06985">
    <property type="entry name" value="HET"/>
    <property type="match status" value="1"/>
</dbReference>
<accession>A0A6A6ZDD7</accession>
<dbReference type="EMBL" id="MU006254">
    <property type="protein sequence ID" value="KAF2818324.1"/>
    <property type="molecule type" value="Genomic_DNA"/>
</dbReference>
<evidence type="ECO:0000259" key="1">
    <source>
        <dbReference type="Pfam" id="PF06985"/>
    </source>
</evidence>
<dbReference type="OrthoDB" id="5386682at2759"/>
<evidence type="ECO:0000313" key="2">
    <source>
        <dbReference type="EMBL" id="KAF2818324.1"/>
    </source>
</evidence>
<dbReference type="Pfam" id="PF26639">
    <property type="entry name" value="Het-6_barrel"/>
    <property type="match status" value="1"/>
</dbReference>
<feature type="domain" description="Heterokaryon incompatibility" evidence="1">
    <location>
        <begin position="133"/>
        <end position="266"/>
    </location>
</feature>
<proteinExistence type="predicted"/>
<dbReference type="Proteomes" id="UP000799424">
    <property type="component" value="Unassembled WGS sequence"/>
</dbReference>
<keyword evidence="3" id="KW-1185">Reference proteome</keyword>
<dbReference type="PANTHER" id="PTHR24148">
    <property type="entry name" value="ANKYRIN REPEAT DOMAIN-CONTAINING PROTEIN 39 HOMOLOG-RELATED"/>
    <property type="match status" value="1"/>
</dbReference>
<name>A0A6A6ZDD7_9PLEO</name>
<organism evidence="2 3">
    <name type="scientific">Ophiobolus disseminans</name>
    <dbReference type="NCBI Taxonomy" id="1469910"/>
    <lineage>
        <taxon>Eukaryota</taxon>
        <taxon>Fungi</taxon>
        <taxon>Dikarya</taxon>
        <taxon>Ascomycota</taxon>
        <taxon>Pezizomycotina</taxon>
        <taxon>Dothideomycetes</taxon>
        <taxon>Pleosporomycetidae</taxon>
        <taxon>Pleosporales</taxon>
        <taxon>Pleosporineae</taxon>
        <taxon>Phaeosphaeriaceae</taxon>
        <taxon>Ophiobolus</taxon>
    </lineage>
</organism>
<reference evidence="2" key="1">
    <citation type="journal article" date="2020" name="Stud. Mycol.">
        <title>101 Dothideomycetes genomes: a test case for predicting lifestyles and emergence of pathogens.</title>
        <authorList>
            <person name="Haridas S."/>
            <person name="Albert R."/>
            <person name="Binder M."/>
            <person name="Bloem J."/>
            <person name="Labutti K."/>
            <person name="Salamov A."/>
            <person name="Andreopoulos B."/>
            <person name="Baker S."/>
            <person name="Barry K."/>
            <person name="Bills G."/>
            <person name="Bluhm B."/>
            <person name="Cannon C."/>
            <person name="Castanera R."/>
            <person name="Culley D."/>
            <person name="Daum C."/>
            <person name="Ezra D."/>
            <person name="Gonzalez J."/>
            <person name="Henrissat B."/>
            <person name="Kuo A."/>
            <person name="Liang C."/>
            <person name="Lipzen A."/>
            <person name="Lutzoni F."/>
            <person name="Magnuson J."/>
            <person name="Mondo S."/>
            <person name="Nolan M."/>
            <person name="Ohm R."/>
            <person name="Pangilinan J."/>
            <person name="Park H.-J."/>
            <person name="Ramirez L."/>
            <person name="Alfaro M."/>
            <person name="Sun H."/>
            <person name="Tritt A."/>
            <person name="Yoshinaga Y."/>
            <person name="Zwiers L.-H."/>
            <person name="Turgeon B."/>
            <person name="Goodwin S."/>
            <person name="Spatafora J."/>
            <person name="Crous P."/>
            <person name="Grigoriev I."/>
        </authorList>
    </citation>
    <scope>NUCLEOTIDE SEQUENCE</scope>
    <source>
        <strain evidence="2">CBS 113818</strain>
    </source>
</reference>
<gene>
    <name evidence="2" type="ORF">CC86DRAFT_461176</name>
</gene>
<dbReference type="InterPro" id="IPR010730">
    <property type="entry name" value="HET"/>
</dbReference>